<evidence type="ECO:0000313" key="11">
    <source>
        <dbReference type="EMBL" id="MEA0970475.1"/>
    </source>
</evidence>
<dbReference type="InterPro" id="IPR020846">
    <property type="entry name" value="MFS_dom"/>
</dbReference>
<feature type="transmembrane region" description="Helical" evidence="9">
    <location>
        <begin position="391"/>
        <end position="410"/>
    </location>
</feature>
<comment type="caution">
    <text evidence="11">The sequence shown here is derived from an EMBL/GenBank/DDBJ whole genome shotgun (WGS) entry which is preliminary data.</text>
</comment>
<feature type="transmembrane region" description="Helical" evidence="9">
    <location>
        <begin position="77"/>
        <end position="96"/>
    </location>
</feature>
<feature type="transmembrane region" description="Helical" evidence="9">
    <location>
        <begin position="44"/>
        <end position="70"/>
    </location>
</feature>
<feature type="transmembrane region" description="Helical" evidence="9">
    <location>
        <begin position="102"/>
        <end position="131"/>
    </location>
</feature>
<dbReference type="Gene3D" id="1.20.1250.20">
    <property type="entry name" value="MFS general substrate transporter like domains"/>
    <property type="match status" value="2"/>
</dbReference>
<feature type="transmembrane region" description="Helical" evidence="9">
    <location>
        <begin position="268"/>
        <end position="289"/>
    </location>
</feature>
<gene>
    <name evidence="11" type="ORF">Megvenef_00440</name>
</gene>
<dbReference type="PANTHER" id="PTHR43528:SF1">
    <property type="entry name" value="ALPHA-KETOGLUTARATE PERMEASE"/>
    <property type="match status" value="1"/>
</dbReference>
<evidence type="ECO:0000256" key="6">
    <source>
        <dbReference type="ARBA" id="ARBA00022847"/>
    </source>
</evidence>
<dbReference type="InterPro" id="IPR005828">
    <property type="entry name" value="MFS_sugar_transport-like"/>
</dbReference>
<evidence type="ECO:0000256" key="5">
    <source>
        <dbReference type="ARBA" id="ARBA00022692"/>
    </source>
</evidence>
<keyword evidence="4" id="KW-1003">Cell membrane</keyword>
<evidence type="ECO:0000259" key="10">
    <source>
        <dbReference type="PROSITE" id="PS50850"/>
    </source>
</evidence>
<evidence type="ECO:0000256" key="1">
    <source>
        <dbReference type="ARBA" id="ARBA00004429"/>
    </source>
</evidence>
<dbReference type="PROSITE" id="PS50850">
    <property type="entry name" value="MFS"/>
    <property type="match status" value="1"/>
</dbReference>
<evidence type="ECO:0000256" key="8">
    <source>
        <dbReference type="ARBA" id="ARBA00023136"/>
    </source>
</evidence>
<keyword evidence="3" id="KW-0813">Transport</keyword>
<name>A0ABU5NBC1_9RICK</name>
<dbReference type="Proteomes" id="UP001291687">
    <property type="component" value="Unassembled WGS sequence"/>
</dbReference>
<dbReference type="InterPro" id="IPR051084">
    <property type="entry name" value="H+-coupled_symporters"/>
</dbReference>
<comment type="subcellular location">
    <subcellularLocation>
        <location evidence="1">Cell inner membrane</location>
        <topology evidence="1">Multi-pass membrane protein</topology>
    </subcellularLocation>
</comment>
<feature type="transmembrane region" description="Helical" evidence="9">
    <location>
        <begin position="323"/>
        <end position="341"/>
    </location>
</feature>
<dbReference type="Pfam" id="PF07690">
    <property type="entry name" value="MFS_1"/>
    <property type="match status" value="1"/>
</dbReference>
<keyword evidence="12" id="KW-1185">Reference proteome</keyword>
<sequence>MNKKKLVFTSGVANTFEWYDYALFGHFAPIIGAKFFPESEPSTALLHAFLVFAIGYLMRPLGGIFFGIIGDKFGRKIALSSAIMCMAIPTAAIGFLPTYETWGIVSTGLMIVVRMLQGLSMGGALTGSVSFIIEHTHKEERGFFGSISMASICVGILLGSLVSFLVKNIFTPEQFDNWAWRLPFIIGIVIYFVGVYIKKHTLETPLFMEAKYRGEIINSPLRIAFKHYWFDMIISIFINATGSIIFYLEAIYLISYLKLNRGFPESDVSHLANFCYVIMIFITLFAGWLSDKIGRRKIFVFNLIFIITATPFLLNVIENSGFMAVAFAQIVIAIMAATYIGPEPALQAEFYPTSIRNTALSVSYNTAVSIFGGTTPYVIESLVQNTGTITSSVYYIIASSMLGLVALYFYKDRSLKDYKVRISEEEINL</sequence>
<evidence type="ECO:0000256" key="2">
    <source>
        <dbReference type="ARBA" id="ARBA00008240"/>
    </source>
</evidence>
<feature type="transmembrane region" description="Helical" evidence="9">
    <location>
        <begin position="298"/>
        <end position="317"/>
    </location>
</feature>
<evidence type="ECO:0000313" key="12">
    <source>
        <dbReference type="Proteomes" id="UP001291687"/>
    </source>
</evidence>
<protein>
    <submittedName>
        <fullName evidence="11">MFS transporter</fullName>
    </submittedName>
</protein>
<evidence type="ECO:0000256" key="3">
    <source>
        <dbReference type="ARBA" id="ARBA00022448"/>
    </source>
</evidence>
<evidence type="ECO:0000256" key="9">
    <source>
        <dbReference type="SAM" id="Phobius"/>
    </source>
</evidence>
<feature type="transmembrane region" description="Helical" evidence="9">
    <location>
        <begin position="143"/>
        <end position="166"/>
    </location>
</feature>
<keyword evidence="6" id="KW-0769">Symport</keyword>
<keyword evidence="8 9" id="KW-0472">Membrane</keyword>
<feature type="transmembrane region" description="Helical" evidence="9">
    <location>
        <begin position="362"/>
        <end position="379"/>
    </location>
</feature>
<dbReference type="InterPro" id="IPR011701">
    <property type="entry name" value="MFS"/>
</dbReference>
<keyword evidence="5 9" id="KW-0812">Transmembrane</keyword>
<dbReference type="PROSITE" id="PS00217">
    <property type="entry name" value="SUGAR_TRANSPORT_2"/>
    <property type="match status" value="1"/>
</dbReference>
<proteinExistence type="inferred from homology"/>
<dbReference type="InterPro" id="IPR036259">
    <property type="entry name" value="MFS_trans_sf"/>
</dbReference>
<dbReference type="InterPro" id="IPR005829">
    <property type="entry name" value="Sugar_transporter_CS"/>
</dbReference>
<organism evidence="11 12">
    <name type="scientific">Candidatus Megaera venefica</name>
    <dbReference type="NCBI Taxonomy" id="2055910"/>
    <lineage>
        <taxon>Bacteria</taxon>
        <taxon>Pseudomonadati</taxon>
        <taxon>Pseudomonadota</taxon>
        <taxon>Alphaproteobacteria</taxon>
        <taxon>Rickettsiales</taxon>
        <taxon>Rickettsiaceae</taxon>
        <taxon>Candidatus Megaera</taxon>
    </lineage>
</organism>
<feature type="transmembrane region" description="Helical" evidence="9">
    <location>
        <begin position="228"/>
        <end position="248"/>
    </location>
</feature>
<keyword evidence="7 9" id="KW-1133">Transmembrane helix</keyword>
<evidence type="ECO:0000256" key="7">
    <source>
        <dbReference type="ARBA" id="ARBA00022989"/>
    </source>
</evidence>
<feature type="transmembrane region" description="Helical" evidence="9">
    <location>
        <begin position="178"/>
        <end position="197"/>
    </location>
</feature>
<dbReference type="PANTHER" id="PTHR43528">
    <property type="entry name" value="ALPHA-KETOGLUTARATE PERMEASE"/>
    <property type="match status" value="1"/>
</dbReference>
<feature type="domain" description="Major facilitator superfamily (MFS) profile" evidence="10">
    <location>
        <begin position="6"/>
        <end position="415"/>
    </location>
</feature>
<dbReference type="RefSeq" id="WP_322776378.1">
    <property type="nucleotide sequence ID" value="NZ_JARJFB010000021.1"/>
</dbReference>
<dbReference type="Pfam" id="PF00083">
    <property type="entry name" value="Sugar_tr"/>
    <property type="match status" value="1"/>
</dbReference>
<dbReference type="EMBL" id="JARJFB010000021">
    <property type="protein sequence ID" value="MEA0970475.1"/>
    <property type="molecule type" value="Genomic_DNA"/>
</dbReference>
<comment type="similarity">
    <text evidence="2">Belongs to the major facilitator superfamily. Metabolite:H+ Symporter (MHS) family (TC 2.A.1.6) family.</text>
</comment>
<reference evidence="11 12" key="1">
    <citation type="submission" date="2023-03" db="EMBL/GenBank/DDBJ databases">
        <title>Host association and intracellularity evolved multiple times independently in the Rickettsiales.</title>
        <authorList>
            <person name="Castelli M."/>
            <person name="Nardi T."/>
            <person name="Gammuto L."/>
            <person name="Bellinzona G."/>
            <person name="Sabaneyeva E."/>
            <person name="Potekhin A."/>
            <person name="Serra V."/>
            <person name="Petroni G."/>
            <person name="Sassera D."/>
        </authorList>
    </citation>
    <scope>NUCLEOTIDE SEQUENCE [LARGE SCALE GENOMIC DNA]</scope>
    <source>
        <strain evidence="11 12">Sr 2-6</strain>
    </source>
</reference>
<dbReference type="SUPFAM" id="SSF103473">
    <property type="entry name" value="MFS general substrate transporter"/>
    <property type="match status" value="1"/>
</dbReference>
<evidence type="ECO:0000256" key="4">
    <source>
        <dbReference type="ARBA" id="ARBA00022475"/>
    </source>
</evidence>
<accession>A0ABU5NBC1</accession>